<dbReference type="EMBL" id="DVGK01000146">
    <property type="protein sequence ID" value="HIR14747.1"/>
    <property type="molecule type" value="Genomic_DNA"/>
</dbReference>
<comment type="caution">
    <text evidence="11">The sequence shown here is derived from an EMBL/GenBank/DDBJ whole genome shotgun (WGS) entry which is preliminary data.</text>
</comment>
<evidence type="ECO:0000313" key="11">
    <source>
        <dbReference type="EMBL" id="HIR14747.1"/>
    </source>
</evidence>
<evidence type="ECO:0000256" key="7">
    <source>
        <dbReference type="ARBA" id="ARBA00023136"/>
    </source>
</evidence>
<feature type="transmembrane region" description="Helical" evidence="10">
    <location>
        <begin position="7"/>
        <end position="27"/>
    </location>
</feature>
<keyword evidence="6 10" id="KW-1133">Transmembrane helix</keyword>
<proteinExistence type="inferred from homology"/>
<dbReference type="GO" id="GO:0042121">
    <property type="term" value="P:alginic acid biosynthetic process"/>
    <property type="evidence" value="ECO:0007669"/>
    <property type="project" value="InterPro"/>
</dbReference>
<dbReference type="PANTHER" id="PTHR13285:SF23">
    <property type="entry name" value="TEICHOIC ACID D-ALANYLTRANSFERASE"/>
    <property type="match status" value="1"/>
</dbReference>
<evidence type="ECO:0000256" key="1">
    <source>
        <dbReference type="ARBA" id="ARBA00004651"/>
    </source>
</evidence>
<keyword evidence="4 9" id="KW-0808">Transferase</keyword>
<feature type="transmembrane region" description="Helical" evidence="10">
    <location>
        <begin position="358"/>
        <end position="379"/>
    </location>
</feature>
<name>A0A9D1AEG1_9FIRM</name>
<accession>A0A9D1AEG1</accession>
<keyword evidence="7 9" id="KW-0472">Membrane</keyword>
<evidence type="ECO:0000256" key="8">
    <source>
        <dbReference type="ARBA" id="ARBA00023315"/>
    </source>
</evidence>
<evidence type="ECO:0000256" key="2">
    <source>
        <dbReference type="ARBA" id="ARBA00010323"/>
    </source>
</evidence>
<evidence type="ECO:0000256" key="5">
    <source>
        <dbReference type="ARBA" id="ARBA00022692"/>
    </source>
</evidence>
<feature type="transmembrane region" description="Helical" evidence="10">
    <location>
        <begin position="78"/>
        <end position="96"/>
    </location>
</feature>
<evidence type="ECO:0000313" key="12">
    <source>
        <dbReference type="Proteomes" id="UP000886757"/>
    </source>
</evidence>
<organism evidence="11 12">
    <name type="scientific">Candidatus Choladousia intestinavium</name>
    <dbReference type="NCBI Taxonomy" id="2840727"/>
    <lineage>
        <taxon>Bacteria</taxon>
        <taxon>Bacillati</taxon>
        <taxon>Bacillota</taxon>
        <taxon>Clostridia</taxon>
        <taxon>Lachnospirales</taxon>
        <taxon>Lachnospiraceae</taxon>
        <taxon>Lachnospiraceae incertae sedis</taxon>
        <taxon>Candidatus Choladousia</taxon>
    </lineage>
</organism>
<dbReference type="AlphaFoldDB" id="A0A9D1AEG1"/>
<evidence type="ECO:0000256" key="3">
    <source>
        <dbReference type="ARBA" id="ARBA00022475"/>
    </source>
</evidence>
<keyword evidence="3 9" id="KW-1003">Cell membrane</keyword>
<dbReference type="InterPro" id="IPR051085">
    <property type="entry name" value="MB_O-acyltransferase"/>
</dbReference>
<evidence type="ECO:0000256" key="10">
    <source>
        <dbReference type="SAM" id="Phobius"/>
    </source>
</evidence>
<dbReference type="GO" id="GO:0005886">
    <property type="term" value="C:plasma membrane"/>
    <property type="evidence" value="ECO:0007669"/>
    <property type="project" value="UniProtKB-SubCell"/>
</dbReference>
<feature type="transmembrane region" description="Helical" evidence="10">
    <location>
        <begin position="311"/>
        <end position="337"/>
    </location>
</feature>
<evidence type="ECO:0000256" key="6">
    <source>
        <dbReference type="ARBA" id="ARBA00022989"/>
    </source>
</evidence>
<evidence type="ECO:0000256" key="4">
    <source>
        <dbReference type="ARBA" id="ARBA00022679"/>
    </source>
</evidence>
<dbReference type="GO" id="GO:0016746">
    <property type="term" value="F:acyltransferase activity"/>
    <property type="evidence" value="ECO:0007669"/>
    <property type="project" value="UniProtKB-KW"/>
</dbReference>
<feature type="transmembrane region" description="Helical" evidence="10">
    <location>
        <begin position="33"/>
        <end position="57"/>
    </location>
</feature>
<dbReference type="Pfam" id="PF03062">
    <property type="entry name" value="MBOAT"/>
    <property type="match status" value="1"/>
</dbReference>
<gene>
    <name evidence="11" type="ORF">IAB31_12585</name>
</gene>
<comment type="subcellular location">
    <subcellularLocation>
        <location evidence="1">Cell membrane</location>
        <topology evidence="1">Multi-pass membrane protein</topology>
    </subcellularLocation>
</comment>
<feature type="transmembrane region" description="Helical" evidence="10">
    <location>
        <begin position="440"/>
        <end position="459"/>
    </location>
</feature>
<reference evidence="11" key="2">
    <citation type="journal article" date="2021" name="PeerJ">
        <title>Extensive microbial diversity within the chicken gut microbiome revealed by metagenomics and culture.</title>
        <authorList>
            <person name="Gilroy R."/>
            <person name="Ravi A."/>
            <person name="Getino M."/>
            <person name="Pursley I."/>
            <person name="Horton D.L."/>
            <person name="Alikhan N.F."/>
            <person name="Baker D."/>
            <person name="Gharbi K."/>
            <person name="Hall N."/>
            <person name="Watson M."/>
            <person name="Adriaenssens E.M."/>
            <person name="Foster-Nyarko E."/>
            <person name="Jarju S."/>
            <person name="Secka A."/>
            <person name="Antonio M."/>
            <person name="Oren A."/>
            <person name="Chaudhuri R.R."/>
            <person name="La Ragione R."/>
            <person name="Hildebrand F."/>
            <person name="Pallen M.J."/>
        </authorList>
    </citation>
    <scope>NUCLEOTIDE SEQUENCE</scope>
    <source>
        <strain evidence="11">ChiSjej4B22-8148</strain>
    </source>
</reference>
<dbReference type="Proteomes" id="UP000886757">
    <property type="component" value="Unassembled WGS sequence"/>
</dbReference>
<dbReference type="InterPro" id="IPR024194">
    <property type="entry name" value="Ac/AlaTfrase_AlgI/DltB"/>
</dbReference>
<feature type="transmembrane region" description="Helical" evidence="10">
    <location>
        <begin position="146"/>
        <end position="169"/>
    </location>
</feature>
<keyword evidence="5 10" id="KW-0812">Transmembrane</keyword>
<feature type="transmembrane region" description="Helical" evidence="10">
    <location>
        <begin position="399"/>
        <end position="420"/>
    </location>
</feature>
<dbReference type="InterPro" id="IPR004299">
    <property type="entry name" value="MBOAT_fam"/>
</dbReference>
<dbReference type="PIRSF" id="PIRSF016636">
    <property type="entry name" value="AlgI_DltB"/>
    <property type="match status" value="1"/>
</dbReference>
<protein>
    <submittedName>
        <fullName evidence="11">MBOAT family protein</fullName>
    </submittedName>
</protein>
<sequence length="467" mass="52758">MVFSSLVFLFTFLPLVLIFYFLVPRAAKNPVLLAASLIFYAWGEPVYLFLMLLSIGFNYICGMEIELKLKRNQGAKKALIFAVAVNIGLLGFFKYSGFLVGNLNALLPVDIPWPDLALPVGISFYTFQILSYLIDVYRRKVHAQKNLISFGLYVTMFPQLIAGPIVQYADIDRQLKSRTVTWEKFGSGTVYFIRGLGKKVLLANMIGGLFDVVSAMPQGEMSALSAWLGCLAYTFQIYFDFSGYSDMAIGLGRMFGFEFMKNFDYPYISGSVTEFWRRWHISLSSWFRDYVYIPLGGNRTTKPKHIRNIMAVWLLTGLWHGASWNFVAWGVYYGLILMTEKYLLADVMERIPVLVRRVCTMLLVMIGWVLFFSPTLSGALTYLGNMVGIGVPAADAEGIYLLMSNLAMLLILAAGSGPWVHKIFQKIGGDRQAIRIAVQCVTYTAMLLLCVACLVTDTYNPFLYFRF</sequence>
<feature type="transmembrane region" description="Helical" evidence="10">
    <location>
        <begin position="116"/>
        <end position="134"/>
    </location>
</feature>
<dbReference type="InterPro" id="IPR028362">
    <property type="entry name" value="AlgI"/>
</dbReference>
<comment type="similarity">
    <text evidence="2 9">Belongs to the membrane-bound acyltransferase family.</text>
</comment>
<reference evidence="11" key="1">
    <citation type="submission" date="2020-10" db="EMBL/GenBank/DDBJ databases">
        <authorList>
            <person name="Gilroy R."/>
        </authorList>
    </citation>
    <scope>NUCLEOTIDE SEQUENCE</scope>
    <source>
        <strain evidence="11">ChiSjej4B22-8148</strain>
    </source>
</reference>
<evidence type="ECO:0000256" key="9">
    <source>
        <dbReference type="PIRNR" id="PIRNR016636"/>
    </source>
</evidence>
<keyword evidence="8 9" id="KW-0012">Acyltransferase</keyword>
<dbReference type="PIRSF" id="PIRSF500217">
    <property type="entry name" value="AlgI"/>
    <property type="match status" value="1"/>
</dbReference>
<dbReference type="PANTHER" id="PTHR13285">
    <property type="entry name" value="ACYLTRANSFERASE"/>
    <property type="match status" value="1"/>
</dbReference>